<organism evidence="1 2">
    <name type="scientific">Arctium lappa</name>
    <name type="common">Greater burdock</name>
    <name type="synonym">Lappa major</name>
    <dbReference type="NCBI Taxonomy" id="4217"/>
    <lineage>
        <taxon>Eukaryota</taxon>
        <taxon>Viridiplantae</taxon>
        <taxon>Streptophyta</taxon>
        <taxon>Embryophyta</taxon>
        <taxon>Tracheophyta</taxon>
        <taxon>Spermatophyta</taxon>
        <taxon>Magnoliopsida</taxon>
        <taxon>eudicotyledons</taxon>
        <taxon>Gunneridae</taxon>
        <taxon>Pentapetalae</taxon>
        <taxon>asterids</taxon>
        <taxon>campanulids</taxon>
        <taxon>Asterales</taxon>
        <taxon>Asteraceae</taxon>
        <taxon>Carduoideae</taxon>
        <taxon>Cardueae</taxon>
        <taxon>Arctiinae</taxon>
        <taxon>Arctium</taxon>
    </lineage>
</organism>
<dbReference type="EMBL" id="CM042050">
    <property type="protein sequence ID" value="KAI3735502.1"/>
    <property type="molecule type" value="Genomic_DNA"/>
</dbReference>
<proteinExistence type="predicted"/>
<gene>
    <name evidence="1" type="ORF">L6452_15001</name>
</gene>
<comment type="caution">
    <text evidence="1">The sequence shown here is derived from an EMBL/GenBank/DDBJ whole genome shotgun (WGS) entry which is preliminary data.</text>
</comment>
<keyword evidence="2" id="KW-1185">Reference proteome</keyword>
<reference evidence="2" key="1">
    <citation type="journal article" date="2022" name="Mol. Ecol. Resour.">
        <title>The genomes of chicory, endive, great burdock and yacon provide insights into Asteraceae palaeo-polyploidization history and plant inulin production.</title>
        <authorList>
            <person name="Fan W."/>
            <person name="Wang S."/>
            <person name="Wang H."/>
            <person name="Wang A."/>
            <person name="Jiang F."/>
            <person name="Liu H."/>
            <person name="Zhao H."/>
            <person name="Xu D."/>
            <person name="Zhang Y."/>
        </authorList>
    </citation>
    <scope>NUCLEOTIDE SEQUENCE [LARGE SCALE GENOMIC DNA]</scope>
    <source>
        <strain evidence="2">cv. Niubang</strain>
    </source>
</reference>
<evidence type="ECO:0000313" key="2">
    <source>
        <dbReference type="Proteomes" id="UP001055879"/>
    </source>
</evidence>
<protein>
    <submittedName>
        <fullName evidence="1">Uncharacterized protein</fullName>
    </submittedName>
</protein>
<accession>A0ACB9CMH7</accession>
<evidence type="ECO:0000313" key="1">
    <source>
        <dbReference type="EMBL" id="KAI3735502.1"/>
    </source>
</evidence>
<name>A0ACB9CMH7_ARCLA</name>
<dbReference type="Proteomes" id="UP001055879">
    <property type="component" value="Linkage Group LG04"/>
</dbReference>
<reference evidence="1 2" key="2">
    <citation type="journal article" date="2022" name="Mol. Ecol. Resour.">
        <title>The genomes of chicory, endive, great burdock and yacon provide insights into Asteraceae paleo-polyploidization history and plant inulin production.</title>
        <authorList>
            <person name="Fan W."/>
            <person name="Wang S."/>
            <person name="Wang H."/>
            <person name="Wang A."/>
            <person name="Jiang F."/>
            <person name="Liu H."/>
            <person name="Zhao H."/>
            <person name="Xu D."/>
            <person name="Zhang Y."/>
        </authorList>
    </citation>
    <scope>NUCLEOTIDE SEQUENCE [LARGE SCALE GENOMIC DNA]</scope>
    <source>
        <strain evidence="2">cv. Niubang</strain>
    </source>
</reference>
<sequence length="179" mass="18630">MGTYYIHTPAACVFLYQQTTCLLSLSQEKKTSTTTIGAGGALATRNGLSIKTTSPSPQAVDGDAKAGLKIGDQVIAASLGMNFGLLMSLASPKLPSRLKPDSVILSLAGALSSCNLAKKLADWLTDEYLCPQCRAPKKRFTGYDPETGKAIGRWPLIGVIVGLVAGLAGVGALLVYGLQ</sequence>